<dbReference type="AlphaFoldDB" id="A0AAU7XUU9"/>
<feature type="transmembrane region" description="Helical" evidence="1">
    <location>
        <begin position="25"/>
        <end position="52"/>
    </location>
</feature>
<gene>
    <name evidence="2" type="ORF">ABS648_17435</name>
</gene>
<dbReference type="RefSeq" id="WP_350446309.1">
    <property type="nucleotide sequence ID" value="NZ_CP158373.1"/>
</dbReference>
<organism evidence="2">
    <name type="scientific">Pseudomonas solani</name>
    <dbReference type="NCBI Taxonomy" id="2731552"/>
    <lineage>
        <taxon>Bacteria</taxon>
        <taxon>Pseudomonadati</taxon>
        <taxon>Pseudomonadota</taxon>
        <taxon>Gammaproteobacteria</taxon>
        <taxon>Pseudomonadales</taxon>
        <taxon>Pseudomonadaceae</taxon>
        <taxon>Pseudomonas</taxon>
    </lineage>
</organism>
<evidence type="ECO:0000313" key="2">
    <source>
        <dbReference type="EMBL" id="XBY61747.1"/>
    </source>
</evidence>
<keyword evidence="1" id="KW-1133">Transmembrane helix</keyword>
<keyword evidence="1" id="KW-0472">Membrane</keyword>
<name>A0AAU7XUU9_9PSED</name>
<feature type="transmembrane region" description="Helical" evidence="1">
    <location>
        <begin position="108"/>
        <end position="127"/>
    </location>
</feature>
<evidence type="ECO:0000256" key="1">
    <source>
        <dbReference type="SAM" id="Phobius"/>
    </source>
</evidence>
<dbReference type="EMBL" id="CP158373">
    <property type="protein sequence ID" value="XBY61747.1"/>
    <property type="molecule type" value="Genomic_DNA"/>
</dbReference>
<protein>
    <recommendedName>
        <fullName evidence="3">Transmembrane protein</fullName>
    </recommendedName>
</protein>
<keyword evidence="1" id="KW-0812">Transmembrane</keyword>
<sequence length="300" mass="31069">MNTTTSDAYATALEVTDASGVSWSAVFAGAAAAAALSLILVLLGFGLGFVAISPWQHEGISAEGLGFASIVWLAFTQLAAAGLGGYLAGRLRLRWSRLHGDEVFFRDTAHGFLAWAVATLVTAALLVGTVGNLVGGGVQAGAAVAAGASAGTAAGASDDAQNPYGYYVDTLFRDDRPAPTVDDAAHGVVSRIFVRSLAEGGQLSPEDHDYLVRLVAQRTNLSQAEAQARVEQVHAMAQQAVTDARQAADAARKAGIHASLWMFVALLIGAFTASFAATRGGRSRDTVTDSLAYHRPAPLR</sequence>
<feature type="transmembrane region" description="Helical" evidence="1">
    <location>
        <begin position="260"/>
        <end position="277"/>
    </location>
</feature>
<proteinExistence type="predicted"/>
<reference evidence="2" key="1">
    <citation type="submission" date="2023-08" db="EMBL/GenBank/DDBJ databases">
        <title>Increased levels of nutrients transform a symbiont into a lethal pathobiont.</title>
        <authorList>
            <person name="Lachnit T."/>
            <person name="Ulrich L."/>
            <person name="Willmer F.M."/>
            <person name="Hasenbein T."/>
            <person name="Steiner L.X."/>
            <person name="Wolters M."/>
            <person name="Herbst E.M."/>
            <person name="Deines P."/>
        </authorList>
    </citation>
    <scope>NUCLEOTIDE SEQUENCE</scope>
    <source>
        <strain evidence="2">T3</strain>
    </source>
</reference>
<evidence type="ECO:0008006" key="3">
    <source>
        <dbReference type="Google" id="ProtNLM"/>
    </source>
</evidence>
<accession>A0AAU7XUU9</accession>
<feature type="transmembrane region" description="Helical" evidence="1">
    <location>
        <begin position="64"/>
        <end position="88"/>
    </location>
</feature>